<accession>A0A9N9N2N8</accession>
<feature type="non-terminal residue" evidence="1">
    <location>
        <position position="1"/>
    </location>
</feature>
<proteinExistence type="predicted"/>
<dbReference type="AlphaFoldDB" id="A0A9N9N2N8"/>
<protein>
    <submittedName>
        <fullName evidence="1">12667_t:CDS:1</fullName>
    </submittedName>
</protein>
<sequence length="185" mass="21815">MGYTISRDLVMDIVKLNWVRSKVVGSEDYLVGRWICKVAEENKYLVHYVGFTHRGWPVRNFRGNPFHDIGFNYGNLDNLFPDESILVHRIKSVNTFKIVEGAYFYNDGFPKVKVIRNSTTPGLIAKKEVFQGCWIMSEKKQTWNQALDWTQAQDIYKNWFYEAWGFKEGRWHGYYGPEDKINTHS</sequence>
<comment type="caution">
    <text evidence="1">The sequence shown here is derived from an EMBL/GenBank/DDBJ whole genome shotgun (WGS) entry which is preliminary data.</text>
</comment>
<organism evidence="1 2">
    <name type="scientific">Acaulospora morrowiae</name>
    <dbReference type="NCBI Taxonomy" id="94023"/>
    <lineage>
        <taxon>Eukaryota</taxon>
        <taxon>Fungi</taxon>
        <taxon>Fungi incertae sedis</taxon>
        <taxon>Mucoromycota</taxon>
        <taxon>Glomeromycotina</taxon>
        <taxon>Glomeromycetes</taxon>
        <taxon>Diversisporales</taxon>
        <taxon>Acaulosporaceae</taxon>
        <taxon>Acaulospora</taxon>
    </lineage>
</organism>
<name>A0A9N9N2N8_9GLOM</name>
<evidence type="ECO:0000313" key="1">
    <source>
        <dbReference type="EMBL" id="CAG8697559.1"/>
    </source>
</evidence>
<reference evidence="1" key="1">
    <citation type="submission" date="2021-06" db="EMBL/GenBank/DDBJ databases">
        <authorList>
            <person name="Kallberg Y."/>
            <person name="Tangrot J."/>
            <person name="Rosling A."/>
        </authorList>
    </citation>
    <scope>NUCLEOTIDE SEQUENCE</scope>
    <source>
        <strain evidence="1">CL551</strain>
    </source>
</reference>
<gene>
    <name evidence="1" type="ORF">AMORRO_LOCUS11928</name>
</gene>
<keyword evidence="2" id="KW-1185">Reference proteome</keyword>
<dbReference type="EMBL" id="CAJVPV010016328">
    <property type="protein sequence ID" value="CAG8697559.1"/>
    <property type="molecule type" value="Genomic_DNA"/>
</dbReference>
<dbReference type="Proteomes" id="UP000789342">
    <property type="component" value="Unassembled WGS sequence"/>
</dbReference>
<evidence type="ECO:0000313" key="2">
    <source>
        <dbReference type="Proteomes" id="UP000789342"/>
    </source>
</evidence>